<feature type="compositionally biased region" description="Basic residues" evidence="1">
    <location>
        <begin position="202"/>
        <end position="215"/>
    </location>
</feature>
<accession>A0A8H7PC23</accession>
<dbReference type="AlphaFoldDB" id="A0A8H7PC23"/>
<evidence type="ECO:0000256" key="1">
    <source>
        <dbReference type="SAM" id="MobiDB-lite"/>
    </source>
</evidence>
<name>A0A8H7PC23_9APHY</name>
<proteinExistence type="predicted"/>
<dbReference type="PANTHER" id="PTHR15131">
    <property type="entry name" value="SMALL NUCLEAR RNA ACTIVATING COMPLEX, POLYPEPTIDE 1"/>
    <property type="match status" value="1"/>
</dbReference>
<feature type="region of interest" description="Disordered" evidence="1">
    <location>
        <begin position="194"/>
        <end position="215"/>
    </location>
</feature>
<dbReference type="GO" id="GO:0042795">
    <property type="term" value="P:snRNA transcription by RNA polymerase II"/>
    <property type="evidence" value="ECO:0007669"/>
    <property type="project" value="TreeGrafter"/>
</dbReference>
<dbReference type="Pfam" id="PF09808">
    <property type="entry name" value="SNAPC1"/>
    <property type="match status" value="1"/>
</dbReference>
<organism evidence="2 3">
    <name type="scientific">Rhodonia placenta</name>
    <dbReference type="NCBI Taxonomy" id="104341"/>
    <lineage>
        <taxon>Eukaryota</taxon>
        <taxon>Fungi</taxon>
        <taxon>Dikarya</taxon>
        <taxon>Basidiomycota</taxon>
        <taxon>Agaricomycotina</taxon>
        <taxon>Agaricomycetes</taxon>
        <taxon>Polyporales</taxon>
        <taxon>Adustoporiaceae</taxon>
        <taxon>Rhodonia</taxon>
    </lineage>
</organism>
<dbReference type="InterPro" id="IPR019188">
    <property type="entry name" value="SNAPC1"/>
</dbReference>
<evidence type="ECO:0000313" key="2">
    <source>
        <dbReference type="EMBL" id="KAF9822097.1"/>
    </source>
</evidence>
<protein>
    <submittedName>
        <fullName evidence="2">Uncharacterized protein</fullName>
    </submittedName>
</protein>
<sequence length="418" mass="45877">MSTSAGPSASRGDITLQPSYFTSSLYVEPLREDISSLITLYAQQYSQTNPPFALFKRLWTELGWSWLHFKVFDARARESFLRVTERLFLERMVDSEPPLARVVGLFALYTFYFTQPSTSDPSLHALKHIDITIDLYKSVSSLSETLADPALLPLQPYTEFVLSSLIDAQAALPREIFVEDGHESAVYAALTGEAAASQPARPPKKKGRPSKRDRVKKAKDALIALEKYADINTVSLVPEPPWPVHSMAGPSSAALDPTDTTHILVAHPPMTTRHNYQVQKDQLLDALYSRSADPLGLDSSEETVGRIALERANEAVLARLKLIDEMAAEKGLEVGGEGGEKTGLTRVASAVRQVYSSGPTDSQRGGVLGLLEGAGLDVGIEMGENGQYADTVDMQTEVRNYLLYFVASMSRRSPVEQV</sequence>
<dbReference type="GO" id="GO:0019185">
    <property type="term" value="C:snRNA-activating protein complex"/>
    <property type="evidence" value="ECO:0007669"/>
    <property type="project" value="TreeGrafter"/>
</dbReference>
<comment type="caution">
    <text evidence="2">The sequence shown here is derived from an EMBL/GenBank/DDBJ whole genome shotgun (WGS) entry which is preliminary data.</text>
</comment>
<dbReference type="EMBL" id="JADOXO010000001">
    <property type="protein sequence ID" value="KAF9822097.1"/>
    <property type="molecule type" value="Genomic_DNA"/>
</dbReference>
<dbReference type="GO" id="GO:0042796">
    <property type="term" value="P:snRNA transcription by RNA polymerase III"/>
    <property type="evidence" value="ECO:0007669"/>
    <property type="project" value="TreeGrafter"/>
</dbReference>
<evidence type="ECO:0000313" key="3">
    <source>
        <dbReference type="Proteomes" id="UP000639403"/>
    </source>
</evidence>
<reference evidence="2" key="2">
    <citation type="journal article" name="Front. Microbiol.">
        <title>Degradative Capacity of Two Strains of Rhodonia placenta: From Phenotype to Genotype.</title>
        <authorList>
            <person name="Kolle M."/>
            <person name="Horta M.A.C."/>
            <person name="Nowrousian M."/>
            <person name="Ohm R.A."/>
            <person name="Benz J.P."/>
            <person name="Pilgard A."/>
        </authorList>
    </citation>
    <scope>NUCLEOTIDE SEQUENCE</scope>
    <source>
        <strain evidence="2">FPRL280</strain>
    </source>
</reference>
<dbReference type="PANTHER" id="PTHR15131:SF3">
    <property type="entry name" value="SNRNA-ACTIVATING PROTEIN COMPLEX SUBUNIT 1"/>
    <property type="match status" value="1"/>
</dbReference>
<reference evidence="2" key="1">
    <citation type="submission" date="2020-11" db="EMBL/GenBank/DDBJ databases">
        <authorList>
            <person name="Koelle M."/>
            <person name="Horta M.A.C."/>
            <person name="Nowrousian M."/>
            <person name="Ohm R.A."/>
            <person name="Benz P."/>
            <person name="Pilgard A."/>
        </authorList>
    </citation>
    <scope>NUCLEOTIDE SEQUENCE</scope>
    <source>
        <strain evidence="2">FPRL280</strain>
    </source>
</reference>
<dbReference type="Proteomes" id="UP000639403">
    <property type="component" value="Unassembled WGS sequence"/>
</dbReference>
<dbReference type="GO" id="GO:0043565">
    <property type="term" value="F:sequence-specific DNA binding"/>
    <property type="evidence" value="ECO:0007669"/>
    <property type="project" value="TreeGrafter"/>
</dbReference>
<gene>
    <name evidence="2" type="ORF">IEO21_00091</name>
</gene>